<comment type="caution">
    <text evidence="1">The sequence shown here is derived from an EMBL/GenBank/DDBJ whole genome shotgun (WGS) entry which is preliminary data.</text>
</comment>
<evidence type="ECO:0008006" key="3">
    <source>
        <dbReference type="Google" id="ProtNLM"/>
    </source>
</evidence>
<keyword evidence="2" id="KW-1185">Reference proteome</keyword>
<gene>
    <name evidence="1" type="ORF">AAEO56_06955</name>
</gene>
<organism evidence="1 2">
    <name type="scientific">Flavobacterium arundinis</name>
    <dbReference type="NCBI Taxonomy" id="3139143"/>
    <lineage>
        <taxon>Bacteria</taxon>
        <taxon>Pseudomonadati</taxon>
        <taxon>Bacteroidota</taxon>
        <taxon>Flavobacteriia</taxon>
        <taxon>Flavobacteriales</taxon>
        <taxon>Flavobacteriaceae</taxon>
        <taxon>Flavobacterium</taxon>
    </lineage>
</organism>
<reference evidence="1 2" key="1">
    <citation type="submission" date="2024-04" db="EMBL/GenBank/DDBJ databases">
        <title>Flavobacterium sp. DGU11 16S ribosomal RNA gene Genome sequencing and assembly.</title>
        <authorList>
            <person name="Park S."/>
        </authorList>
    </citation>
    <scope>NUCLEOTIDE SEQUENCE [LARGE SCALE GENOMIC DNA]</scope>
    <source>
        <strain evidence="1 2">DGU11</strain>
    </source>
</reference>
<sequence length="398" mass="46761">MKHESKGDVGENYVNQLAYISYLKYWCYPNPMDITGDKKEICDLLIAFRDVLIIISVKNYNFNGNYERYKRKVIEKSTKQLNGAERKLFGSGRDIYIQHPDREPELFDPKQYSKVYTITINAGEQFEHYELSDNPENKGFITILNKETFEAIIQELDTIKDFVEYLDEREKLLLSDRTVTLKCTERDLLAVYLTNAREFPQDYTSRRYKEIILSLEGAWESYDKSQSALLKRKANKTSYFIDQLVREDILNLPGGETLARELMNLSRTERRMVANTLFNLVGKYQDLPGILARSYSEYNGIGHLFIYYPPEENEKTVDWVLQQALPIYAHKTNHKEKEIILLAATKDLKNWKFGMFKTDPNASDEAKKHIEALTEQFGWFKDMKAIYHVEKEYPDEQD</sequence>
<evidence type="ECO:0000313" key="1">
    <source>
        <dbReference type="EMBL" id="MEL1243995.1"/>
    </source>
</evidence>
<evidence type="ECO:0000313" key="2">
    <source>
        <dbReference type="Proteomes" id="UP001464555"/>
    </source>
</evidence>
<accession>A0ABU9HV07</accession>
<proteinExistence type="predicted"/>
<dbReference type="Proteomes" id="UP001464555">
    <property type="component" value="Unassembled WGS sequence"/>
</dbReference>
<protein>
    <recommendedName>
        <fullName evidence="3">Nuclease-related domain-containing protein</fullName>
    </recommendedName>
</protein>
<name>A0ABU9HV07_9FLAO</name>
<dbReference type="EMBL" id="JBBYHR010000003">
    <property type="protein sequence ID" value="MEL1243995.1"/>
    <property type="molecule type" value="Genomic_DNA"/>
</dbReference>
<dbReference type="RefSeq" id="WP_341696307.1">
    <property type="nucleotide sequence ID" value="NZ_JBBYHR010000003.1"/>
</dbReference>